<evidence type="ECO:0000256" key="1">
    <source>
        <dbReference type="ARBA" id="ARBA00001917"/>
    </source>
</evidence>
<protein>
    <submittedName>
        <fullName evidence="7">Nitroreductase family protein</fullName>
    </submittedName>
</protein>
<comment type="similarity">
    <text evidence="2">Belongs to the nitroreductase family.</text>
</comment>
<evidence type="ECO:0000256" key="5">
    <source>
        <dbReference type="ARBA" id="ARBA00023002"/>
    </source>
</evidence>
<feature type="domain" description="Nitroreductase" evidence="6">
    <location>
        <begin position="62"/>
        <end position="148"/>
    </location>
</feature>
<evidence type="ECO:0000256" key="4">
    <source>
        <dbReference type="ARBA" id="ARBA00022643"/>
    </source>
</evidence>
<keyword evidence="3" id="KW-0285">Flavoprotein</keyword>
<keyword evidence="4" id="KW-0288">FMN</keyword>
<evidence type="ECO:0000259" key="6">
    <source>
        <dbReference type="Pfam" id="PF00881"/>
    </source>
</evidence>
<feature type="domain" description="Nitroreductase" evidence="6">
    <location>
        <begin position="7"/>
        <end position="59"/>
    </location>
</feature>
<dbReference type="EMBL" id="JADIMB010000061">
    <property type="protein sequence ID" value="MBO8471010.1"/>
    <property type="molecule type" value="Genomic_DNA"/>
</dbReference>
<evidence type="ECO:0000313" key="8">
    <source>
        <dbReference type="Proteomes" id="UP000823603"/>
    </source>
</evidence>
<proteinExistence type="inferred from homology"/>
<dbReference type="AlphaFoldDB" id="A0A9D9IF95"/>
<dbReference type="InterPro" id="IPR029479">
    <property type="entry name" value="Nitroreductase"/>
</dbReference>
<dbReference type="Pfam" id="PF00881">
    <property type="entry name" value="Nitroreductase"/>
    <property type="match status" value="2"/>
</dbReference>
<reference evidence="7" key="1">
    <citation type="submission" date="2020-10" db="EMBL/GenBank/DDBJ databases">
        <authorList>
            <person name="Gilroy R."/>
        </authorList>
    </citation>
    <scope>NUCLEOTIDE SEQUENCE</scope>
    <source>
        <strain evidence="7">B2-22910</strain>
    </source>
</reference>
<evidence type="ECO:0000313" key="7">
    <source>
        <dbReference type="EMBL" id="MBO8471010.1"/>
    </source>
</evidence>
<dbReference type="Gene3D" id="3.40.109.10">
    <property type="entry name" value="NADH Oxidase"/>
    <property type="match status" value="1"/>
</dbReference>
<keyword evidence="5" id="KW-0560">Oxidoreductase</keyword>
<dbReference type="PANTHER" id="PTHR43673:SF2">
    <property type="entry name" value="NITROREDUCTASE"/>
    <property type="match status" value="1"/>
</dbReference>
<evidence type="ECO:0000256" key="3">
    <source>
        <dbReference type="ARBA" id="ARBA00022630"/>
    </source>
</evidence>
<dbReference type="PANTHER" id="PTHR43673">
    <property type="entry name" value="NAD(P)H NITROREDUCTASE YDGI-RELATED"/>
    <property type="match status" value="1"/>
</dbReference>
<dbReference type="Proteomes" id="UP000823603">
    <property type="component" value="Unassembled WGS sequence"/>
</dbReference>
<dbReference type="InterPro" id="IPR000415">
    <property type="entry name" value="Nitroreductase-like"/>
</dbReference>
<evidence type="ECO:0000256" key="2">
    <source>
        <dbReference type="ARBA" id="ARBA00007118"/>
    </source>
</evidence>
<comment type="cofactor">
    <cofactor evidence="1">
        <name>FMN</name>
        <dbReference type="ChEBI" id="CHEBI:58210"/>
    </cofactor>
</comment>
<name>A0A9D9IF95_9BACT</name>
<comment type="caution">
    <text evidence="7">The sequence shown here is derived from an EMBL/GenBank/DDBJ whole genome shotgun (WGS) entry which is preliminary data.</text>
</comment>
<gene>
    <name evidence="7" type="ORF">IAB82_04345</name>
</gene>
<reference evidence="7" key="2">
    <citation type="journal article" date="2021" name="PeerJ">
        <title>Extensive microbial diversity within the chicken gut microbiome revealed by metagenomics and culture.</title>
        <authorList>
            <person name="Gilroy R."/>
            <person name="Ravi A."/>
            <person name="Getino M."/>
            <person name="Pursley I."/>
            <person name="Horton D.L."/>
            <person name="Alikhan N.F."/>
            <person name="Baker D."/>
            <person name="Gharbi K."/>
            <person name="Hall N."/>
            <person name="Watson M."/>
            <person name="Adriaenssens E.M."/>
            <person name="Foster-Nyarko E."/>
            <person name="Jarju S."/>
            <person name="Secka A."/>
            <person name="Antonio M."/>
            <person name="Oren A."/>
            <person name="Chaudhuri R.R."/>
            <person name="La Ragione R."/>
            <person name="Hildebrand F."/>
            <person name="Pallen M.J."/>
        </authorList>
    </citation>
    <scope>NUCLEOTIDE SEQUENCE</scope>
    <source>
        <strain evidence="7">B2-22910</strain>
    </source>
</reference>
<dbReference type="GO" id="GO:0016491">
    <property type="term" value="F:oxidoreductase activity"/>
    <property type="evidence" value="ECO:0007669"/>
    <property type="project" value="UniProtKB-KW"/>
</dbReference>
<accession>A0A9D9IF95</accession>
<dbReference type="CDD" id="cd20609">
    <property type="entry name" value="nitroreductase"/>
    <property type="match status" value="1"/>
</dbReference>
<sequence length="169" mass="19331">MEFLELVKKRHSTRSYRPEKVEKEKVSYILECARMAPSAVNRQPWLFYVIESEDKRKLVQECYSREWIQEAPLYIAVCADCTAAWTRKYDGKNHADIDAAIATEHICLAAAEVGLGSCWVCNFDVNKFKKSFRLPSGIEPVAIVPVGYAAAEPEQHSSRKPEEDTVRYL</sequence>
<dbReference type="SUPFAM" id="SSF55469">
    <property type="entry name" value="FMN-dependent nitroreductase-like"/>
    <property type="match status" value="1"/>
</dbReference>
<organism evidence="7 8">
    <name type="scientific">Candidatus Cryptobacteroides faecavium</name>
    <dbReference type="NCBI Taxonomy" id="2840762"/>
    <lineage>
        <taxon>Bacteria</taxon>
        <taxon>Pseudomonadati</taxon>
        <taxon>Bacteroidota</taxon>
        <taxon>Bacteroidia</taxon>
        <taxon>Bacteroidales</taxon>
        <taxon>Candidatus Cryptobacteroides</taxon>
    </lineage>
</organism>